<dbReference type="PaxDb" id="4097-A0A1S3X8E3"/>
<protein>
    <recommendedName>
        <fullName evidence="1">Endonuclease/exonuclease/phosphatase domain-containing protein</fullName>
    </recommendedName>
</protein>
<accession>A0A1S3X8E3</accession>
<evidence type="ECO:0000259" key="1">
    <source>
        <dbReference type="Pfam" id="PF03372"/>
    </source>
</evidence>
<dbReference type="RefSeq" id="XP_016436162.1">
    <property type="nucleotide sequence ID" value="XM_016580676.1"/>
</dbReference>
<dbReference type="Pfam" id="PF03372">
    <property type="entry name" value="Exo_endo_phos"/>
    <property type="match status" value="1"/>
</dbReference>
<dbReference type="OrthoDB" id="1750912at2759"/>
<dbReference type="KEGG" id="nta:107762331"/>
<dbReference type="SUPFAM" id="SSF56219">
    <property type="entry name" value="DNase I-like"/>
    <property type="match status" value="1"/>
</dbReference>
<gene>
    <name evidence="2" type="primary">LOC107762331</name>
</gene>
<reference evidence="2" key="1">
    <citation type="submission" date="2025-08" db="UniProtKB">
        <authorList>
            <consortium name="RefSeq"/>
        </authorList>
    </citation>
    <scope>IDENTIFICATION</scope>
</reference>
<dbReference type="PANTHER" id="PTHR33710">
    <property type="entry name" value="BNAC02G09200D PROTEIN"/>
    <property type="match status" value="1"/>
</dbReference>
<dbReference type="GO" id="GO:0003824">
    <property type="term" value="F:catalytic activity"/>
    <property type="evidence" value="ECO:0007669"/>
    <property type="project" value="InterPro"/>
</dbReference>
<dbReference type="InterPro" id="IPR036691">
    <property type="entry name" value="Endo/exonu/phosph_ase_sf"/>
</dbReference>
<proteinExistence type="predicted"/>
<dbReference type="AlphaFoldDB" id="A0A1S3X8E3"/>
<evidence type="ECO:0000313" key="2">
    <source>
        <dbReference type="RefSeq" id="XP_016436162.1"/>
    </source>
</evidence>
<dbReference type="InterPro" id="IPR005135">
    <property type="entry name" value="Endo/exonuclease/phosphatase"/>
</dbReference>
<dbReference type="PANTHER" id="PTHR33710:SF71">
    <property type="entry name" value="ENDONUCLEASE_EXONUCLEASE_PHOSPHATASE DOMAIN-CONTAINING PROTEIN"/>
    <property type="match status" value="1"/>
</dbReference>
<dbReference type="OMA" id="EKRNCTR"/>
<dbReference type="Gene3D" id="3.60.10.10">
    <property type="entry name" value="Endonuclease/exonuclease/phosphatase"/>
    <property type="match status" value="1"/>
</dbReference>
<name>A0A1S3X8E3_TOBAC</name>
<organism evidence="2">
    <name type="scientific">Nicotiana tabacum</name>
    <name type="common">Common tobacco</name>
    <dbReference type="NCBI Taxonomy" id="4097"/>
    <lineage>
        <taxon>Eukaryota</taxon>
        <taxon>Viridiplantae</taxon>
        <taxon>Streptophyta</taxon>
        <taxon>Embryophyta</taxon>
        <taxon>Tracheophyta</taxon>
        <taxon>Spermatophyta</taxon>
        <taxon>Magnoliopsida</taxon>
        <taxon>eudicotyledons</taxon>
        <taxon>Gunneridae</taxon>
        <taxon>Pentapetalae</taxon>
        <taxon>asterids</taxon>
        <taxon>lamiids</taxon>
        <taxon>Solanales</taxon>
        <taxon>Solanaceae</taxon>
        <taxon>Nicotianoideae</taxon>
        <taxon>Nicotianeae</taxon>
        <taxon>Nicotiana</taxon>
    </lineage>
</organism>
<feature type="domain" description="Endonuclease/exonuclease/phosphatase" evidence="1">
    <location>
        <begin position="6"/>
        <end position="225"/>
    </location>
</feature>
<dbReference type="STRING" id="4097.A0A1S3X8E3"/>
<sequence length="490" mass="57581">MNIKIISWNVRGLNRRAKRGVVGSLITEWKAYVYCFQETKLEGDIEEMVKQLWGNRGIKYEQLEASGTRGGIIMLWDNKVWKGEVIATGSYSLTCRFESLTQDFNWHMTGVYAPNCVNERQEVWWEIGAARGLFIGPWVVAGDFNIIKFPYEKRNCTRVTRAMTEFSDFIEDMELVDLQLEAEITHGLVGAETSSRIDRFLISVEWNDCFRNIKQEILPRVCSDHTPLILQCGNWEQTKSYFKFENWWLETEGFNDRVQNWWTSFEIEGRPYYILACKLKALKGKLKEWSNCNFGNLEREKNHILNQITMLDIIQQQRNLNQEEKARKGDKNTKFFQRVANAHKRSNNIDKLVVEVENIEEPEAIKKEIVDFYLKLYSKTEVWRRTCSMTNCPTISVEEQQVMQNPFEEEEVLRCLKLCAADKALGQMDTLWVFSSNAGRIKEKDPGMMCKLDIEKAYDHVNWDFLLGILHKDGFWKKVDQLDEILYKYC</sequence>